<reference evidence="1" key="1">
    <citation type="submission" date="2021-01" db="EMBL/GenBank/DDBJ databases">
        <authorList>
            <person name="Zahm M."/>
            <person name="Roques C."/>
            <person name="Cabau C."/>
            <person name="Klopp C."/>
            <person name="Donnadieu C."/>
            <person name="Jouanno E."/>
            <person name="Lampietro C."/>
            <person name="Louis A."/>
            <person name="Herpin A."/>
            <person name="Echchiki A."/>
            <person name="Berthelot C."/>
            <person name="Parey E."/>
            <person name="Roest-Crollius H."/>
            <person name="Braasch I."/>
            <person name="Postlethwait J."/>
            <person name="Bobe J."/>
            <person name="Montfort J."/>
            <person name="Bouchez O."/>
            <person name="Begum T."/>
            <person name="Mejri S."/>
            <person name="Adams A."/>
            <person name="Chen W.-J."/>
            <person name="Guiguen Y."/>
        </authorList>
    </citation>
    <scope>NUCLEOTIDE SEQUENCE</scope>
    <source>
        <tissue evidence="1">Blood</tissue>
    </source>
</reference>
<evidence type="ECO:0000313" key="1">
    <source>
        <dbReference type="EMBL" id="KAI1898328.1"/>
    </source>
</evidence>
<gene>
    <name evidence="1" type="ORF">AGOR_G00071190</name>
</gene>
<dbReference type="Proteomes" id="UP000829720">
    <property type="component" value="Unassembled WGS sequence"/>
</dbReference>
<evidence type="ECO:0000313" key="2">
    <source>
        <dbReference type="Proteomes" id="UP000829720"/>
    </source>
</evidence>
<organism evidence="1 2">
    <name type="scientific">Albula goreensis</name>
    <dbReference type="NCBI Taxonomy" id="1534307"/>
    <lineage>
        <taxon>Eukaryota</taxon>
        <taxon>Metazoa</taxon>
        <taxon>Chordata</taxon>
        <taxon>Craniata</taxon>
        <taxon>Vertebrata</taxon>
        <taxon>Euteleostomi</taxon>
        <taxon>Actinopterygii</taxon>
        <taxon>Neopterygii</taxon>
        <taxon>Teleostei</taxon>
        <taxon>Albuliformes</taxon>
        <taxon>Albulidae</taxon>
        <taxon>Albula</taxon>
    </lineage>
</organism>
<name>A0A8T3DUF3_9TELE</name>
<protein>
    <submittedName>
        <fullName evidence="1">Uncharacterized protein</fullName>
    </submittedName>
</protein>
<comment type="caution">
    <text evidence="1">The sequence shown here is derived from an EMBL/GenBank/DDBJ whole genome shotgun (WGS) entry which is preliminary data.</text>
</comment>
<proteinExistence type="predicted"/>
<keyword evidence="2" id="KW-1185">Reference proteome</keyword>
<sequence>MLAAWAESICLLSSPSRPPLHPVRDRRRLVRLQPESKLLQDLSSHRGLGAMTIICWRGVLQLSPERSTH</sequence>
<accession>A0A8T3DUF3</accession>
<dbReference type="AlphaFoldDB" id="A0A8T3DUF3"/>
<dbReference type="EMBL" id="JAERUA010000006">
    <property type="protein sequence ID" value="KAI1898328.1"/>
    <property type="molecule type" value="Genomic_DNA"/>
</dbReference>